<keyword evidence="3" id="KW-0813">Transport</keyword>
<evidence type="ECO:0000256" key="2">
    <source>
        <dbReference type="ARBA" id="ARBA00008098"/>
    </source>
</evidence>
<evidence type="ECO:0000256" key="4">
    <source>
        <dbReference type="ARBA" id="ARBA00022525"/>
    </source>
</evidence>
<evidence type="ECO:0000313" key="8">
    <source>
        <dbReference type="Proteomes" id="UP000075901"/>
    </source>
</evidence>
<evidence type="ECO:0000259" key="6">
    <source>
        <dbReference type="Pfam" id="PF22651"/>
    </source>
</evidence>
<reference evidence="8" key="1">
    <citation type="submission" date="2013-09" db="EMBL/GenBank/DDBJ databases">
        <title>The Genome Sequence of Anopheles maculatus species B.</title>
        <authorList>
            <consortium name="The Broad Institute Genomics Platform"/>
            <person name="Neafsey D.E."/>
            <person name="Besansky N."/>
            <person name="Howell P."/>
            <person name="Walton C."/>
            <person name="Young S.K."/>
            <person name="Zeng Q."/>
            <person name="Gargeya S."/>
            <person name="Fitzgerald M."/>
            <person name="Haas B."/>
            <person name="Abouelleil A."/>
            <person name="Allen A.W."/>
            <person name="Alvarado L."/>
            <person name="Arachchi H.M."/>
            <person name="Berlin A.M."/>
            <person name="Chapman S.B."/>
            <person name="Gainer-Dewar J."/>
            <person name="Goldberg J."/>
            <person name="Griggs A."/>
            <person name="Gujja S."/>
            <person name="Hansen M."/>
            <person name="Howarth C."/>
            <person name="Imamovic A."/>
            <person name="Ireland A."/>
            <person name="Larimer J."/>
            <person name="McCowan C."/>
            <person name="Murphy C."/>
            <person name="Pearson M."/>
            <person name="Poon T.W."/>
            <person name="Priest M."/>
            <person name="Roberts A."/>
            <person name="Saif S."/>
            <person name="Shea T."/>
            <person name="Sisk P."/>
            <person name="Sykes S."/>
            <person name="Wortman J."/>
            <person name="Nusbaum C."/>
            <person name="Birren B."/>
        </authorList>
    </citation>
    <scope>NUCLEOTIDE SEQUENCE [LARGE SCALE GENOMIC DNA]</scope>
    <source>
        <strain evidence="8">maculatus3</strain>
    </source>
</reference>
<proteinExistence type="inferred from homology"/>
<accession>A0A182SI67</accession>
<keyword evidence="8" id="KW-1185">Reference proteome</keyword>
<dbReference type="InterPro" id="IPR052295">
    <property type="entry name" value="Odorant-binding_protein"/>
</dbReference>
<evidence type="ECO:0000256" key="1">
    <source>
        <dbReference type="ARBA" id="ARBA00004613"/>
    </source>
</evidence>
<comment type="similarity">
    <text evidence="2">Belongs to the PBP/GOBP family.</text>
</comment>
<dbReference type="AlphaFoldDB" id="A0A182SI67"/>
<dbReference type="InterPro" id="IPR054577">
    <property type="entry name" value="OBP47-like_dom"/>
</dbReference>
<dbReference type="GO" id="GO:0005576">
    <property type="term" value="C:extracellular region"/>
    <property type="evidence" value="ECO:0007669"/>
    <property type="project" value="UniProtKB-SubCell"/>
</dbReference>
<dbReference type="Pfam" id="PF22651">
    <property type="entry name" value="OBP47_like"/>
    <property type="match status" value="1"/>
</dbReference>
<dbReference type="VEuPathDB" id="VectorBase:AMAM007303"/>
<dbReference type="Proteomes" id="UP000075901">
    <property type="component" value="Unassembled WGS sequence"/>
</dbReference>
<reference evidence="7" key="2">
    <citation type="submission" date="2020-05" db="UniProtKB">
        <authorList>
            <consortium name="EnsemblMetazoa"/>
        </authorList>
    </citation>
    <scope>IDENTIFICATION</scope>
    <source>
        <strain evidence="7">maculatus3</strain>
    </source>
</reference>
<keyword evidence="5" id="KW-1015">Disulfide bond</keyword>
<organism evidence="7 8">
    <name type="scientific">Anopheles maculatus</name>
    <dbReference type="NCBI Taxonomy" id="74869"/>
    <lineage>
        <taxon>Eukaryota</taxon>
        <taxon>Metazoa</taxon>
        <taxon>Ecdysozoa</taxon>
        <taxon>Arthropoda</taxon>
        <taxon>Hexapoda</taxon>
        <taxon>Insecta</taxon>
        <taxon>Pterygota</taxon>
        <taxon>Neoptera</taxon>
        <taxon>Endopterygota</taxon>
        <taxon>Diptera</taxon>
        <taxon>Nematocera</taxon>
        <taxon>Culicoidea</taxon>
        <taxon>Culicidae</taxon>
        <taxon>Anophelinae</taxon>
        <taxon>Anopheles</taxon>
        <taxon>Anopheles maculatus group</taxon>
    </lineage>
</organism>
<protein>
    <recommendedName>
        <fullName evidence="6">OBP47-like domain-containing protein</fullName>
    </recommendedName>
</protein>
<dbReference type="PANTHER" id="PTHR21066:SF3">
    <property type="entry name" value="IP02236P"/>
    <property type="match status" value="1"/>
</dbReference>
<evidence type="ECO:0000256" key="5">
    <source>
        <dbReference type="ARBA" id="ARBA00023157"/>
    </source>
</evidence>
<dbReference type="Gene3D" id="1.10.238.270">
    <property type="match status" value="1"/>
</dbReference>
<evidence type="ECO:0000256" key="3">
    <source>
        <dbReference type="ARBA" id="ARBA00022448"/>
    </source>
</evidence>
<dbReference type="EnsemblMetazoa" id="AMAM007303-RA">
    <property type="protein sequence ID" value="AMAM007303-PA"/>
    <property type="gene ID" value="AMAM007303"/>
</dbReference>
<evidence type="ECO:0000313" key="7">
    <source>
        <dbReference type="EnsemblMetazoa" id="AMAM007303-PA"/>
    </source>
</evidence>
<dbReference type="PANTHER" id="PTHR21066">
    <property type="entry name" value="ODORANT-BINDING PROTEIN 59A-RELATED"/>
    <property type="match status" value="1"/>
</dbReference>
<feature type="domain" description="OBP47-like" evidence="6">
    <location>
        <begin position="2"/>
        <end position="100"/>
    </location>
</feature>
<keyword evidence="4" id="KW-0964">Secreted</keyword>
<comment type="subcellular location">
    <subcellularLocation>
        <location evidence="1">Secreted</location>
    </subcellularLocation>
</comment>
<name>A0A182SI67_9DIPT</name>
<sequence length="119" mass="12581">MTETGGFVNNALNTDAIKKSMATTLGADPNFGSLVNGAVDSCARQIQNDPAYSVAPISSSPDRAGCSFIPQGFVNCMYTTLFKSCPAAVWTESSDCQALKTKLDSGCPFFLLMGRGPRQ</sequence>